<sequence length="485" mass="54074">MYRGVVVLISSLLLLCSVCGYQLKNGGKIWALLVAGSNEYNNYRHQADVCHAYQILHKNGIPDDNIIVMMYDDIAYNVQNPTKGIIINQPNGSDVYNGVPKDYTGETVNSTNFLKVLTGDVEGMKGIGSGRVIESGPNDHVFVNFVDHGAPGILGFPSDELYADDLEKALRKIAVNRQFAQLVFYVEACESGSMFDSLLPDDLKIFVVTAADPKESSYACYFDNTRETYLGDVFSVMWMQDSEEENLLKETLHHQYEVVRSDTNTSHVEEYGDLDIGSMHVSDFLGYQTSNLNSPKTELPPINDAVPSHHVPVAILERRLEASVDPKEKQEIRFQLHRLLKAYDSQEVEILDDGSLSNPGVERFETETLAINELCVKYGLAANFKIIIGIGLPESCRGAWRGSKAKQLFAAAPSLLHLPTLPQRDVLGPQLVRRSCRFHSTGKGHLPVPLLCKYELLHQTGSFGKGPIAVEMKLLWQVYLTWDSE</sequence>
<dbReference type="eggNOG" id="KOG1348">
    <property type="taxonomic scope" value="Eukaryota"/>
</dbReference>
<reference evidence="9 10" key="1">
    <citation type="journal article" date="2014" name="Nat. Commun.">
        <title>Molecular traces of alternative social organization in a termite genome.</title>
        <authorList>
            <person name="Terrapon N."/>
            <person name="Li C."/>
            <person name="Robertson H.M."/>
            <person name="Ji L."/>
            <person name="Meng X."/>
            <person name="Booth W."/>
            <person name="Chen Z."/>
            <person name="Childers C.P."/>
            <person name="Glastad K.M."/>
            <person name="Gokhale K."/>
            <person name="Gowin J."/>
            <person name="Gronenberg W."/>
            <person name="Hermansen R.A."/>
            <person name="Hu H."/>
            <person name="Hunt B.G."/>
            <person name="Huylmans A.K."/>
            <person name="Khalil S.M."/>
            <person name="Mitchell R.D."/>
            <person name="Munoz-Torres M.C."/>
            <person name="Mustard J.A."/>
            <person name="Pan H."/>
            <person name="Reese J.T."/>
            <person name="Scharf M.E."/>
            <person name="Sun F."/>
            <person name="Vogel H."/>
            <person name="Xiao J."/>
            <person name="Yang W."/>
            <person name="Yang Z."/>
            <person name="Yang Z."/>
            <person name="Zhou J."/>
            <person name="Zhu J."/>
            <person name="Brent C.S."/>
            <person name="Elsik C.G."/>
            <person name="Goodisman M.A."/>
            <person name="Liberles D.A."/>
            <person name="Roe R.M."/>
            <person name="Vargo E.L."/>
            <person name="Vilcinskas A."/>
            <person name="Wang J."/>
            <person name="Bornberg-Bauer E."/>
            <person name="Korb J."/>
            <person name="Zhang G."/>
            <person name="Liebig J."/>
        </authorList>
    </citation>
    <scope>NUCLEOTIDE SEQUENCE [LARGE SCALE GENOMIC DNA]</scope>
    <source>
        <tissue evidence="9">Whole organism</tissue>
    </source>
</reference>
<dbReference type="EMBL" id="KK852577">
    <property type="protein sequence ID" value="KDR20936.1"/>
    <property type="molecule type" value="Genomic_DNA"/>
</dbReference>
<dbReference type="EC" id="3.4.22.34" evidence="3"/>
<dbReference type="Pfam" id="PF01650">
    <property type="entry name" value="Peptidase_C13"/>
    <property type="match status" value="1"/>
</dbReference>
<evidence type="ECO:0000256" key="5">
    <source>
        <dbReference type="ARBA" id="ARBA00022729"/>
    </source>
</evidence>
<dbReference type="OMA" id="YPIDRIC"/>
<evidence type="ECO:0000313" key="10">
    <source>
        <dbReference type="Proteomes" id="UP000027135"/>
    </source>
</evidence>
<evidence type="ECO:0000256" key="7">
    <source>
        <dbReference type="ARBA" id="ARBA00022807"/>
    </source>
</evidence>
<evidence type="ECO:0000256" key="3">
    <source>
        <dbReference type="ARBA" id="ARBA00012628"/>
    </source>
</evidence>
<evidence type="ECO:0000313" key="9">
    <source>
        <dbReference type="EMBL" id="KDR20936.1"/>
    </source>
</evidence>
<dbReference type="GO" id="GO:0005773">
    <property type="term" value="C:vacuole"/>
    <property type="evidence" value="ECO:0007669"/>
    <property type="project" value="GOC"/>
</dbReference>
<dbReference type="GO" id="GO:0051603">
    <property type="term" value="P:proteolysis involved in protein catabolic process"/>
    <property type="evidence" value="ECO:0007669"/>
    <property type="project" value="TreeGrafter"/>
</dbReference>
<dbReference type="FunFam" id="3.40.50.1460:FF:000006">
    <property type="entry name" value="Legumain"/>
    <property type="match status" value="1"/>
</dbReference>
<dbReference type="PANTHER" id="PTHR12000">
    <property type="entry name" value="HEMOGLOBINASE FAMILY MEMBER"/>
    <property type="match status" value="1"/>
</dbReference>
<dbReference type="PRINTS" id="PR00776">
    <property type="entry name" value="HEMOGLOBNASE"/>
</dbReference>
<feature type="chain" id="PRO_5001644911" description="legumain" evidence="8">
    <location>
        <begin position="21"/>
        <end position="485"/>
    </location>
</feature>
<organism evidence="9 10">
    <name type="scientific">Zootermopsis nevadensis</name>
    <name type="common">Dampwood termite</name>
    <dbReference type="NCBI Taxonomy" id="136037"/>
    <lineage>
        <taxon>Eukaryota</taxon>
        <taxon>Metazoa</taxon>
        <taxon>Ecdysozoa</taxon>
        <taxon>Arthropoda</taxon>
        <taxon>Hexapoda</taxon>
        <taxon>Insecta</taxon>
        <taxon>Pterygota</taxon>
        <taxon>Neoptera</taxon>
        <taxon>Polyneoptera</taxon>
        <taxon>Dictyoptera</taxon>
        <taxon>Blattodea</taxon>
        <taxon>Blattoidea</taxon>
        <taxon>Termitoidae</taxon>
        <taxon>Termopsidae</taxon>
        <taxon>Zootermopsis</taxon>
    </lineage>
</organism>
<accession>A0A067RB29</accession>
<dbReference type="Gene3D" id="3.40.50.1460">
    <property type="match status" value="1"/>
</dbReference>
<dbReference type="Proteomes" id="UP000027135">
    <property type="component" value="Unassembled WGS sequence"/>
</dbReference>
<evidence type="ECO:0000256" key="2">
    <source>
        <dbReference type="ARBA" id="ARBA00009941"/>
    </source>
</evidence>
<keyword evidence="4" id="KW-0645">Protease</keyword>
<dbReference type="InParanoid" id="A0A067RB29"/>
<keyword evidence="10" id="KW-1185">Reference proteome</keyword>
<dbReference type="PANTHER" id="PTHR12000:SF42">
    <property type="entry name" value="LEGUMAIN"/>
    <property type="match status" value="1"/>
</dbReference>
<evidence type="ECO:0000256" key="1">
    <source>
        <dbReference type="ARBA" id="ARBA00000810"/>
    </source>
</evidence>
<feature type="signal peptide" evidence="8">
    <location>
        <begin position="1"/>
        <end position="20"/>
    </location>
</feature>
<comment type="catalytic activity">
    <reaction evidence="1">
        <text>Hydrolysis of proteins and small molecule substrates at -Asn-|-Xaa- bonds.</text>
        <dbReference type="EC" id="3.4.22.34"/>
    </reaction>
</comment>
<keyword evidence="5 8" id="KW-0732">Signal</keyword>
<name>A0A067RB29_ZOONE</name>
<comment type="similarity">
    <text evidence="2">Belongs to the peptidase C13 family.</text>
</comment>
<dbReference type="STRING" id="136037.A0A067RB29"/>
<dbReference type="GO" id="GO:0004197">
    <property type="term" value="F:cysteine-type endopeptidase activity"/>
    <property type="evidence" value="ECO:0007669"/>
    <property type="project" value="UniProtKB-EC"/>
</dbReference>
<evidence type="ECO:0000256" key="6">
    <source>
        <dbReference type="ARBA" id="ARBA00022801"/>
    </source>
</evidence>
<keyword evidence="7" id="KW-0788">Thiol protease</keyword>
<dbReference type="AlphaFoldDB" id="A0A067RB29"/>
<evidence type="ECO:0000256" key="8">
    <source>
        <dbReference type="SAM" id="SignalP"/>
    </source>
</evidence>
<proteinExistence type="inferred from homology"/>
<dbReference type="InterPro" id="IPR001096">
    <property type="entry name" value="Peptidase_C13"/>
</dbReference>
<gene>
    <name evidence="9" type="ORF">L798_03874</name>
</gene>
<evidence type="ECO:0000256" key="4">
    <source>
        <dbReference type="ARBA" id="ARBA00022670"/>
    </source>
</evidence>
<dbReference type="GO" id="GO:0006624">
    <property type="term" value="P:vacuolar protein processing"/>
    <property type="evidence" value="ECO:0007669"/>
    <property type="project" value="TreeGrafter"/>
</dbReference>
<protein>
    <recommendedName>
        <fullName evidence="3">legumain</fullName>
        <ecNumber evidence="3">3.4.22.34</ecNumber>
    </recommendedName>
</protein>
<keyword evidence="6" id="KW-0378">Hydrolase</keyword>